<gene>
    <name evidence="3" type="ORF">RUN39_v1_590102</name>
</gene>
<dbReference type="InterPro" id="IPR036291">
    <property type="entry name" value="NAD(P)-bd_dom_sf"/>
</dbReference>
<dbReference type="GO" id="GO:0016491">
    <property type="term" value="F:oxidoreductase activity"/>
    <property type="evidence" value="ECO:0007669"/>
    <property type="project" value="UniProtKB-KW"/>
</dbReference>
<evidence type="ECO:0000259" key="2">
    <source>
        <dbReference type="Pfam" id="PF01370"/>
    </source>
</evidence>
<dbReference type="InterPro" id="IPR050177">
    <property type="entry name" value="Lipid_A_modif_metabolic_enz"/>
</dbReference>
<dbReference type="PANTHER" id="PTHR43245">
    <property type="entry name" value="BIFUNCTIONAL POLYMYXIN RESISTANCE PROTEIN ARNA"/>
    <property type="match status" value="1"/>
</dbReference>
<protein>
    <submittedName>
        <fullName evidence="3">Putative nad-dependent epimerase/dehydratase oxidoreductase protein</fullName>
        <ecNumber evidence="3">1.-.-.-</ecNumber>
    </submittedName>
</protein>
<dbReference type="AlphaFoldDB" id="A0A0S4TU54"/>
<reference evidence="3" key="1">
    <citation type="submission" date="2015-10" db="EMBL/GenBank/DDBJ databases">
        <authorList>
            <person name="Gilbert D.G."/>
        </authorList>
    </citation>
    <scope>NUCLEOTIDE SEQUENCE</scope>
    <source>
        <strain evidence="3">Phyl III-seqv23</strain>
    </source>
</reference>
<dbReference type="Pfam" id="PF01370">
    <property type="entry name" value="Epimerase"/>
    <property type="match status" value="1"/>
</dbReference>
<evidence type="ECO:0000313" key="3">
    <source>
        <dbReference type="EMBL" id="CUV13544.1"/>
    </source>
</evidence>
<organism evidence="3">
    <name type="scientific">Ralstonia solanacearum</name>
    <name type="common">Pseudomonas solanacearum</name>
    <dbReference type="NCBI Taxonomy" id="305"/>
    <lineage>
        <taxon>Bacteria</taxon>
        <taxon>Pseudomonadati</taxon>
        <taxon>Pseudomonadota</taxon>
        <taxon>Betaproteobacteria</taxon>
        <taxon>Burkholderiales</taxon>
        <taxon>Burkholderiaceae</taxon>
        <taxon>Ralstonia</taxon>
        <taxon>Ralstonia solanacearum species complex</taxon>
    </lineage>
</organism>
<name>A0A0S4TU54_RALSL</name>
<dbReference type="InterPro" id="IPR001509">
    <property type="entry name" value="Epimerase_deHydtase"/>
</dbReference>
<proteinExistence type="predicted"/>
<dbReference type="EC" id="1.-.-.-" evidence="3"/>
<dbReference type="SUPFAM" id="SSF51735">
    <property type="entry name" value="NAD(P)-binding Rossmann-fold domains"/>
    <property type="match status" value="1"/>
</dbReference>
<dbReference type="Gene3D" id="3.40.50.720">
    <property type="entry name" value="NAD(P)-binding Rossmann-like Domain"/>
    <property type="match status" value="1"/>
</dbReference>
<evidence type="ECO:0000256" key="1">
    <source>
        <dbReference type="SAM" id="MobiDB-lite"/>
    </source>
</evidence>
<accession>A0A0S4TU54</accession>
<sequence length="333" mass="35775">MVCVTRRRGPRRLPMAPFIPFSRTESDIVAASPTPARILVTGVAGNLGRKVVEALASTPWCTSIIGVDWVEQSVQFSPQAAQRLRWVVADLTQADGAWTALLDEVDAVIHLAAIHSTPDATWEQALASYGMTLNVLQAAATRGVRRFVFASSNHAMGAYKDQPLAGTIGPGQLIAELAPAPGTRWHNGIEEVYSLAYGTSKAMGERLCKAVAAVSGGRLSVVSLRIGWALPDDNDPNDINHSGTADTPEPGSVPDEASRIALRWFRNMWLSNDDLRQLFIAAVTADPARWPAPAIVVNGVSNNSGMDWGLETGRALIGYDPQDDLYARLTQPA</sequence>
<dbReference type="EMBL" id="LN899819">
    <property type="protein sequence ID" value="CUV13544.1"/>
    <property type="molecule type" value="Genomic_DNA"/>
</dbReference>
<feature type="region of interest" description="Disordered" evidence="1">
    <location>
        <begin position="235"/>
        <end position="254"/>
    </location>
</feature>
<feature type="domain" description="NAD-dependent epimerase/dehydratase" evidence="2">
    <location>
        <begin position="38"/>
        <end position="226"/>
    </location>
</feature>
<keyword evidence="3" id="KW-0560">Oxidoreductase</keyword>